<organism evidence="2 3">
    <name type="scientific">Chaetomidium leptoderma</name>
    <dbReference type="NCBI Taxonomy" id="669021"/>
    <lineage>
        <taxon>Eukaryota</taxon>
        <taxon>Fungi</taxon>
        <taxon>Dikarya</taxon>
        <taxon>Ascomycota</taxon>
        <taxon>Pezizomycotina</taxon>
        <taxon>Sordariomycetes</taxon>
        <taxon>Sordariomycetidae</taxon>
        <taxon>Sordariales</taxon>
        <taxon>Chaetomiaceae</taxon>
        <taxon>Chaetomidium</taxon>
    </lineage>
</organism>
<evidence type="ECO:0000313" key="3">
    <source>
        <dbReference type="Proteomes" id="UP001302745"/>
    </source>
</evidence>
<dbReference type="AlphaFoldDB" id="A0AAN6VKF8"/>
<name>A0AAN6VKF8_9PEZI</name>
<reference evidence="2" key="1">
    <citation type="journal article" date="2023" name="Mol. Phylogenet. Evol.">
        <title>Genome-scale phylogeny and comparative genomics of the fungal order Sordariales.</title>
        <authorList>
            <person name="Hensen N."/>
            <person name="Bonometti L."/>
            <person name="Westerberg I."/>
            <person name="Brannstrom I.O."/>
            <person name="Guillou S."/>
            <person name="Cros-Aarteil S."/>
            <person name="Calhoun S."/>
            <person name="Haridas S."/>
            <person name="Kuo A."/>
            <person name="Mondo S."/>
            <person name="Pangilinan J."/>
            <person name="Riley R."/>
            <person name="LaButti K."/>
            <person name="Andreopoulos B."/>
            <person name="Lipzen A."/>
            <person name="Chen C."/>
            <person name="Yan M."/>
            <person name="Daum C."/>
            <person name="Ng V."/>
            <person name="Clum A."/>
            <person name="Steindorff A."/>
            <person name="Ohm R.A."/>
            <person name="Martin F."/>
            <person name="Silar P."/>
            <person name="Natvig D.O."/>
            <person name="Lalanne C."/>
            <person name="Gautier V."/>
            <person name="Ament-Velasquez S.L."/>
            <person name="Kruys A."/>
            <person name="Hutchinson M.I."/>
            <person name="Powell A.J."/>
            <person name="Barry K."/>
            <person name="Miller A.N."/>
            <person name="Grigoriev I.V."/>
            <person name="Debuchy R."/>
            <person name="Gladieux P."/>
            <person name="Hiltunen Thoren M."/>
            <person name="Johannesson H."/>
        </authorList>
    </citation>
    <scope>NUCLEOTIDE SEQUENCE</scope>
    <source>
        <strain evidence="2">CBS 538.74</strain>
    </source>
</reference>
<dbReference type="Proteomes" id="UP001302745">
    <property type="component" value="Unassembled WGS sequence"/>
</dbReference>
<comment type="caution">
    <text evidence="2">The sequence shown here is derived from an EMBL/GenBank/DDBJ whole genome shotgun (WGS) entry which is preliminary data.</text>
</comment>
<reference evidence="2" key="2">
    <citation type="submission" date="2023-05" db="EMBL/GenBank/DDBJ databases">
        <authorList>
            <consortium name="Lawrence Berkeley National Laboratory"/>
            <person name="Steindorff A."/>
            <person name="Hensen N."/>
            <person name="Bonometti L."/>
            <person name="Westerberg I."/>
            <person name="Brannstrom I.O."/>
            <person name="Guillou S."/>
            <person name="Cros-Aarteil S."/>
            <person name="Calhoun S."/>
            <person name="Haridas S."/>
            <person name="Kuo A."/>
            <person name="Mondo S."/>
            <person name="Pangilinan J."/>
            <person name="Riley R."/>
            <person name="Labutti K."/>
            <person name="Andreopoulos B."/>
            <person name="Lipzen A."/>
            <person name="Chen C."/>
            <person name="Yanf M."/>
            <person name="Daum C."/>
            <person name="Ng V."/>
            <person name="Clum A."/>
            <person name="Ohm R."/>
            <person name="Martin F."/>
            <person name="Silar P."/>
            <person name="Natvig D."/>
            <person name="Lalanne C."/>
            <person name="Gautier V."/>
            <person name="Ament-Velasquez S.L."/>
            <person name="Kruys A."/>
            <person name="Hutchinson M.I."/>
            <person name="Powell A.J."/>
            <person name="Barry K."/>
            <person name="Miller A.N."/>
            <person name="Grigoriev I.V."/>
            <person name="Debuchy R."/>
            <person name="Gladieux P."/>
            <person name="Thoren M.H."/>
            <person name="Johannesson H."/>
        </authorList>
    </citation>
    <scope>NUCLEOTIDE SEQUENCE</scope>
    <source>
        <strain evidence="2">CBS 538.74</strain>
    </source>
</reference>
<evidence type="ECO:0000256" key="1">
    <source>
        <dbReference type="SAM" id="MobiDB-lite"/>
    </source>
</evidence>
<proteinExistence type="predicted"/>
<keyword evidence="3" id="KW-1185">Reference proteome</keyword>
<accession>A0AAN6VKF8</accession>
<protein>
    <submittedName>
        <fullName evidence="2">Uncharacterized protein</fullName>
    </submittedName>
</protein>
<gene>
    <name evidence="2" type="ORF">C8A00DRAFT_43862</name>
</gene>
<sequence>MCHVCDRLGITQEQKREEEYLELIAQGKPVPKAPRKVLALQPRPRTKVVVEPAPSHDGAPSFAAYEVPLTLLAADPDSADGYSNSPPNQDPEKYRPKFGIRIYDTTANATADGAAPLARRISELTYERRYTSTTANDRAATCIAHNEAERGVRLPITDATIAASWFIVEDFEGYNCNKRIFVINDLKDSWEDALGDDEEDWLSRSVRGHFLSVSYDRRFYNSDDEELEREGKPTEFFAPERSLELLGATLSYFRDKVREFYISHFIPDGVLDMELALARAAAARVEVPRLVVIPLRRDGHKY</sequence>
<feature type="region of interest" description="Disordered" evidence="1">
    <location>
        <begin position="76"/>
        <end position="95"/>
    </location>
</feature>
<evidence type="ECO:0000313" key="2">
    <source>
        <dbReference type="EMBL" id="KAK4153183.1"/>
    </source>
</evidence>
<dbReference type="EMBL" id="MU856948">
    <property type="protein sequence ID" value="KAK4153183.1"/>
    <property type="molecule type" value="Genomic_DNA"/>
</dbReference>